<proteinExistence type="predicted"/>
<organism evidence="2">
    <name type="scientific">Phytophthora nicotianae</name>
    <name type="common">Potato buckeye rot agent</name>
    <name type="synonym">Phytophthora parasitica</name>
    <dbReference type="NCBI Taxonomy" id="4792"/>
    <lineage>
        <taxon>Eukaryota</taxon>
        <taxon>Sar</taxon>
        <taxon>Stramenopiles</taxon>
        <taxon>Oomycota</taxon>
        <taxon>Peronosporomycetes</taxon>
        <taxon>Peronosporales</taxon>
        <taxon>Peronosporaceae</taxon>
        <taxon>Phytophthora</taxon>
    </lineage>
</organism>
<name>W2LXJ4_PHYNI</name>
<dbReference type="Proteomes" id="UP000054423">
    <property type="component" value="Unassembled WGS sequence"/>
</dbReference>
<feature type="region of interest" description="Disordered" evidence="1">
    <location>
        <begin position="1"/>
        <end position="129"/>
    </location>
</feature>
<dbReference type="VEuPathDB" id="FungiDB:PPTG_06597"/>
<dbReference type="AlphaFoldDB" id="W2LXJ4"/>
<feature type="compositionally biased region" description="Low complexity" evidence="1">
    <location>
        <begin position="99"/>
        <end position="112"/>
    </location>
</feature>
<feature type="compositionally biased region" description="Low complexity" evidence="1">
    <location>
        <begin position="372"/>
        <end position="381"/>
    </location>
</feature>
<protein>
    <submittedName>
        <fullName evidence="2">Uncharacterized protein</fullName>
    </submittedName>
</protein>
<feature type="compositionally biased region" description="Polar residues" evidence="1">
    <location>
        <begin position="60"/>
        <end position="85"/>
    </location>
</feature>
<gene>
    <name evidence="2" type="ORF">L917_01316</name>
</gene>
<accession>W2LXJ4</accession>
<dbReference type="OrthoDB" id="122075at2759"/>
<evidence type="ECO:0000256" key="1">
    <source>
        <dbReference type="SAM" id="MobiDB-lite"/>
    </source>
</evidence>
<feature type="compositionally biased region" description="Low complexity" evidence="1">
    <location>
        <begin position="31"/>
        <end position="59"/>
    </location>
</feature>
<dbReference type="EMBL" id="KI677473">
    <property type="protein sequence ID" value="ETM02183.1"/>
    <property type="molecule type" value="Genomic_DNA"/>
</dbReference>
<feature type="region of interest" description="Disordered" evidence="1">
    <location>
        <begin position="251"/>
        <end position="381"/>
    </location>
</feature>
<evidence type="ECO:0000313" key="2">
    <source>
        <dbReference type="EMBL" id="ETM02183.1"/>
    </source>
</evidence>
<reference evidence="2" key="1">
    <citation type="submission" date="2013-11" db="EMBL/GenBank/DDBJ databases">
        <title>The Genome Sequence of Phytophthora parasitica CHvinca01.</title>
        <authorList>
            <consortium name="The Broad Institute Genomics Platform"/>
            <person name="Russ C."/>
            <person name="Tyler B."/>
            <person name="Panabieres F."/>
            <person name="Shan W."/>
            <person name="Tripathy S."/>
            <person name="Grunwald N."/>
            <person name="Machado M."/>
            <person name="Johnson C.S."/>
            <person name="Arredondo F."/>
            <person name="Hong C."/>
            <person name="Coffey M."/>
            <person name="Young S.K."/>
            <person name="Zeng Q."/>
            <person name="Gargeya S."/>
            <person name="Fitzgerald M."/>
            <person name="Abouelleil A."/>
            <person name="Alvarado L."/>
            <person name="Chapman S.B."/>
            <person name="Gainer-Dewar J."/>
            <person name="Goldberg J."/>
            <person name="Griggs A."/>
            <person name="Gujja S."/>
            <person name="Hansen M."/>
            <person name="Howarth C."/>
            <person name="Imamovic A."/>
            <person name="Ireland A."/>
            <person name="Larimer J."/>
            <person name="McCowan C."/>
            <person name="Murphy C."/>
            <person name="Pearson M."/>
            <person name="Poon T.W."/>
            <person name="Priest M."/>
            <person name="Roberts A."/>
            <person name="Saif S."/>
            <person name="Shea T."/>
            <person name="Sykes S."/>
            <person name="Wortman J."/>
            <person name="Nusbaum C."/>
            <person name="Birren B."/>
        </authorList>
    </citation>
    <scope>NUCLEOTIDE SEQUENCE [LARGE SCALE GENOMIC DNA]</scope>
    <source>
        <strain evidence="2">CHvinca01</strain>
    </source>
</reference>
<sequence length="381" mass="39627">MTKAASRQKTNDVDATPNAKGGKNTPTTTNAPVKPASAKATAAATQAVKATATVAATPTREVQSAGKATTKNSNAGKNASTNKAQPATKDVNANMKGSNANTNANKTANKEANVSKKQNTPKSGKPKQLVPNTVGVSFVLRLVLGLAPEKRASCQLLREILSLEKSGRIVLTSSNKGLHPVVGGSAKSDDCGNLDENQIRQMTRQCQSDKFQEAMQQLGGEHLYDEIRTLLKEAGDVSVWDGTKDKHALQAKNIRPRAGSANKSVKPQKEAAKQPAKKNTAPQVQSVKKHQSVGGEKTSQTPPPAPAAIKKEDAAKNKGKQVKNAIPEKNAAPEKKAAPEKNATPSKNAAPGKNVSAPTTQSSGAIVGGARAGRAAISKAK</sequence>